<reference evidence="1 2" key="1">
    <citation type="submission" date="2015-08" db="EMBL/GenBank/DDBJ databases">
        <authorList>
            <person name="Adams C.A."/>
            <person name="Ardeshna N.S."/>
            <person name="Badithe A.V."/>
            <person name="Badrani J.H."/>
            <person name="Birkholz E.A."/>
            <person name="Butler M."/>
            <person name="Chu A."/>
            <person name="Farmer C.N."/>
            <person name="Frischer G.M."/>
            <person name="Hsieh L.Y."/>
            <person name="Jackson K.B."/>
            <person name="Kagy D.N."/>
            <person name="Kendall J.C."/>
            <person name="Lin C.Y."/>
            <person name="Morgan M.N."/>
            <person name="Nachnani R."/>
            <person name="Nadeau S.M."/>
            <person name="Parikh M."/>
            <person name="Perez M.V."/>
            <person name="Peters C.E."/>
            <person name="Pogliano J."/>
            <person name="Popescu N.I."/>
            <person name="Shiao R."/>
            <person name="Song C.L."/>
            <person name="Ting J.M."/>
            <person name="Udani D.R."/>
            <person name="Waller L.B."/>
            <person name="Wang A.Y."/>
            <person name="Wu C.E."/>
            <person name="Yang A.B."/>
            <person name="Yao J."/>
            <person name="Zhang B.H."/>
            <person name="Anders K.R."/>
            <person name="Bradley K.W."/>
            <person name="Asai D.J."/>
            <person name="Bowman C.A."/>
            <person name="Russell D.A."/>
            <person name="Pope W.H."/>
            <person name="Jacobs-Sera D."/>
            <person name="Hendrix R.W."/>
            <person name="Hatfull G.F."/>
        </authorList>
    </citation>
    <scope>NUCLEOTIDE SEQUENCE [LARGE SCALE GENOMIC DNA]</scope>
</reference>
<organism evidence="1 2">
    <name type="scientific">Mycobacterium phage Weiss13</name>
    <dbReference type="NCBI Taxonomy" id="1784843"/>
    <lineage>
        <taxon>Viruses</taxon>
        <taxon>Duplodnaviria</taxon>
        <taxon>Heunggongvirae</taxon>
        <taxon>Uroviricota</taxon>
        <taxon>Caudoviricetes</taxon>
        <taxon>Papyrusvirus</taxon>
        <taxon>Papyrusvirus send513</taxon>
    </lineage>
</organism>
<proteinExistence type="predicted"/>
<protein>
    <submittedName>
        <fullName evidence="1">Uncharacterized protein</fullName>
    </submittedName>
</protein>
<name>A0A0Y0AD89_9CAUD</name>
<evidence type="ECO:0000313" key="2">
    <source>
        <dbReference type="Proteomes" id="UP000224265"/>
    </source>
</evidence>
<dbReference type="Proteomes" id="UP000224265">
    <property type="component" value="Segment"/>
</dbReference>
<dbReference type="EMBL" id="KT591076">
    <property type="protein sequence ID" value="AMB17242.1"/>
    <property type="molecule type" value="Genomic_DNA"/>
</dbReference>
<sequence>MPSKNLEPGQFQIGNLVMGYYTMYSIERFDIGNYDVNVQDSQAQASNFIRFGQDTLKPAPVQLTINFRKNRQMANVSALLKDPVVLNFDNDPGLGDLQREWRAEDVMLEWGATKPLYFCGSDGITRMFFGRPGKLAYQLQRVVDSLYYQCQAEFRRLDTFAYSETEWYHRFELNEPETLTLTRGNAPSWVRFLIQGPAKHPIINFGYHQLELDYDIPEGEIVEISSYPWSRRAVTSAGNSVAAYLIGEDPYLEHVRFNDHEAKEISWNATDTNENTSMVLLWHDAYQILE</sequence>
<gene>
    <name evidence="1" type="ORF">SEA_WEISS13_28</name>
</gene>
<accession>A0A0Y0AD89</accession>
<evidence type="ECO:0000313" key="1">
    <source>
        <dbReference type="EMBL" id="AMB17242.1"/>
    </source>
</evidence>